<evidence type="ECO:0000256" key="2">
    <source>
        <dbReference type="ARBA" id="ARBA00022801"/>
    </source>
</evidence>
<dbReference type="GO" id="GO:0016787">
    <property type="term" value="F:hydrolase activity"/>
    <property type="evidence" value="ECO:0007669"/>
    <property type="project" value="UniProtKB-KW"/>
</dbReference>
<dbReference type="Pfam" id="PF00545">
    <property type="entry name" value="Ribonuclease"/>
    <property type="match status" value="2"/>
</dbReference>
<comment type="caution">
    <text evidence="4">The sequence shown here is derived from an EMBL/GenBank/DDBJ whole genome shotgun (WGS) entry which is preliminary data.</text>
</comment>
<sequence>MSNVTSRPVKVLLTLLVAAVALLGLTSATSAAPAVLAQPVCGDTSSYDLVPLGDLPAEAADTAELIADGGPFPYPQDGTVFENREDLLPDCASGYYHEYTVETPGSPDRGARRIVTGEDGEHFYTDDHYASFVLIDLGGGGPTPPPSGCGDPSGIDEAGLSTLPAQVADTVALVRAGGPYPFPGDGQTYDNREGVLPDCAAGYYSLYTVPTPGAPDRGERRLVAGEDGEFFYTPDRYATFVLVDLLG</sequence>
<dbReference type="InterPro" id="IPR000026">
    <property type="entry name" value="N1-like"/>
</dbReference>
<name>A0A7Z0WJV6_9PSEU</name>
<protein>
    <submittedName>
        <fullName evidence="4">Uncharacterized protein</fullName>
    </submittedName>
</protein>
<evidence type="ECO:0000256" key="3">
    <source>
        <dbReference type="SAM" id="SignalP"/>
    </source>
</evidence>
<dbReference type="GO" id="GO:0003723">
    <property type="term" value="F:RNA binding"/>
    <property type="evidence" value="ECO:0007669"/>
    <property type="project" value="InterPro"/>
</dbReference>
<feature type="signal peptide" evidence="3">
    <location>
        <begin position="1"/>
        <end position="31"/>
    </location>
</feature>
<feature type="chain" id="PRO_5038800222" evidence="3">
    <location>
        <begin position="32"/>
        <end position="247"/>
    </location>
</feature>
<dbReference type="EMBL" id="MSIF01000012">
    <property type="protein sequence ID" value="OLF08410.1"/>
    <property type="molecule type" value="Genomic_DNA"/>
</dbReference>
<dbReference type="AlphaFoldDB" id="A0A7Z0WJV6"/>
<evidence type="ECO:0000313" key="5">
    <source>
        <dbReference type="Proteomes" id="UP000185696"/>
    </source>
</evidence>
<keyword evidence="2" id="KW-0378">Hydrolase</keyword>
<organism evidence="4 5">
    <name type="scientific">Actinophytocola xinjiangensis</name>
    <dbReference type="NCBI Taxonomy" id="485602"/>
    <lineage>
        <taxon>Bacteria</taxon>
        <taxon>Bacillati</taxon>
        <taxon>Actinomycetota</taxon>
        <taxon>Actinomycetes</taxon>
        <taxon>Pseudonocardiales</taxon>
        <taxon>Pseudonocardiaceae</taxon>
    </lineage>
</organism>
<keyword evidence="5" id="KW-1185">Reference proteome</keyword>
<accession>A0A7Z0WJV6</accession>
<gene>
    <name evidence="4" type="ORF">BLA60_23640</name>
</gene>
<keyword evidence="3" id="KW-0732">Signal</keyword>
<dbReference type="SUPFAM" id="SSF53933">
    <property type="entry name" value="Microbial ribonucleases"/>
    <property type="match status" value="2"/>
</dbReference>
<dbReference type="OrthoDB" id="5326845at2"/>
<reference evidence="4 5" key="1">
    <citation type="submission" date="2016-12" db="EMBL/GenBank/DDBJ databases">
        <title>The draft genome sequence of Actinophytocola xinjiangensis.</title>
        <authorList>
            <person name="Wang W."/>
            <person name="Yuan L."/>
        </authorList>
    </citation>
    <scope>NUCLEOTIDE SEQUENCE [LARGE SCALE GENOMIC DNA]</scope>
    <source>
        <strain evidence="4 5">CGMCC 4.4663</strain>
    </source>
</reference>
<evidence type="ECO:0000313" key="4">
    <source>
        <dbReference type="EMBL" id="OLF08410.1"/>
    </source>
</evidence>
<dbReference type="GO" id="GO:0004521">
    <property type="term" value="F:RNA endonuclease activity"/>
    <property type="evidence" value="ECO:0007669"/>
    <property type="project" value="InterPro"/>
</dbReference>
<keyword evidence="1" id="KW-0540">Nuclease</keyword>
<evidence type="ECO:0000256" key="1">
    <source>
        <dbReference type="ARBA" id="ARBA00022722"/>
    </source>
</evidence>
<dbReference type="Proteomes" id="UP000185696">
    <property type="component" value="Unassembled WGS sequence"/>
</dbReference>
<proteinExistence type="predicted"/>
<dbReference type="InterPro" id="IPR016191">
    <property type="entry name" value="Ribonuclease/ribotoxin"/>
</dbReference>
<dbReference type="Gene3D" id="3.10.450.30">
    <property type="entry name" value="Microbial ribonucleases"/>
    <property type="match status" value="2"/>
</dbReference>